<name>A0ACD0NZK1_9BASI</name>
<dbReference type="Proteomes" id="UP000245626">
    <property type="component" value="Unassembled WGS sequence"/>
</dbReference>
<dbReference type="EMBL" id="KZ819858">
    <property type="protein sequence ID" value="PWN51254.1"/>
    <property type="molecule type" value="Genomic_DNA"/>
</dbReference>
<protein>
    <submittedName>
        <fullName evidence="1">Uncharacterized protein</fullName>
    </submittedName>
</protein>
<sequence length="941" mass="107093">MRIGGERRRISLEGQEEVVDSGEDSEEPSLPVHTKPTLRNPWSASSSSSSEDQEEEEEVLTLIPRRKEKVEGKPSWQTNFDGTALALPKTSRPPFLATEEQRRAGALWLDQGVQVPASINIFLRDYQRQGIRFFYQRYKENRGGLLGDDMGLGKTIQVIGFLAAIMGKKGHDEDDQRRMEAVRSGRLPSGRQKSNRVWETALIICPSSVVDNWRSELDTWGYFEHASVNTSAVREFERGRLDVLVTSHEMASNRIQDLEGLDLSCVVVDEVHKLKNPRSKLTLAMNRFRCRVRFGLTGTAIQNSYRELYTIADWTNPGLLGSEVEWVKEIEEPLKRGQRKDASPEQLADSRTRADKLVKNVLPLFFLRRTKDLIKDQLPRKFDKIVFCPLTRTQLGVYRRILSEPEVDFMRKHADPCECGRTDEGGLPLRRQNCCHRRDERGNKWNQNMLKYIYLLQKCSNHVALVFPDPDDRRCGDPERESRYARQVEYVRMMFPEDWEDKRCNARNGMNEELCGKWKVLAGLLRQWKKDGDKVLVFSMNLRLLQFIEFFMVKEGYDLRRLDGSTPQAKRQSLVNQFNSDPSVFVFLISTTAGGTGLNLTAANKVVVFDPHWNPSHDLQAMDRAYRFGQTRDVNVYRLIGAGSLEECVYGRQIYKQQQMQIGYEATKERRYFEGVAGDKDNMGELFGCKNLFRIQETSTTKAIIDDCNINEIGYALERFVESFGTGEDLNQVDLGLSRVMAGETERVATTDPEEGTTKVHRSTNQTPANLKGKASSSATVAGGGSRNEERDDPIKNILDNAGVTYTHLNDEITGGSRAEAEMSKQAQLRTTAKRRAKTQKPSGSKAPWPPPRPREGVKMEEKVDQVKAQLEQAEHALERVRPRNGPTLSLSILAKMAKKTEAELAGELRRMSEAEMRRYFQDSIDSISKKGLTDMDKSTS</sequence>
<accession>A0ACD0NZK1</accession>
<proteinExistence type="predicted"/>
<keyword evidence="2" id="KW-1185">Reference proteome</keyword>
<reference evidence="1 2" key="1">
    <citation type="journal article" date="2018" name="Mol. Biol. Evol.">
        <title>Broad Genomic Sampling Reveals a Smut Pathogenic Ancestry of the Fungal Clade Ustilaginomycotina.</title>
        <authorList>
            <person name="Kijpornyongpan T."/>
            <person name="Mondo S.J."/>
            <person name="Barry K."/>
            <person name="Sandor L."/>
            <person name="Lee J."/>
            <person name="Lipzen A."/>
            <person name="Pangilinan J."/>
            <person name="LaButti K."/>
            <person name="Hainaut M."/>
            <person name="Henrissat B."/>
            <person name="Grigoriev I.V."/>
            <person name="Spatafora J.W."/>
            <person name="Aime M.C."/>
        </authorList>
    </citation>
    <scope>NUCLEOTIDE SEQUENCE [LARGE SCALE GENOMIC DNA]</scope>
    <source>
        <strain evidence="1 2">SA 807</strain>
    </source>
</reference>
<evidence type="ECO:0000313" key="1">
    <source>
        <dbReference type="EMBL" id="PWN51254.1"/>
    </source>
</evidence>
<evidence type="ECO:0000313" key="2">
    <source>
        <dbReference type="Proteomes" id="UP000245626"/>
    </source>
</evidence>
<organism evidence="1 2">
    <name type="scientific">Violaceomyces palustris</name>
    <dbReference type="NCBI Taxonomy" id="1673888"/>
    <lineage>
        <taxon>Eukaryota</taxon>
        <taxon>Fungi</taxon>
        <taxon>Dikarya</taxon>
        <taxon>Basidiomycota</taxon>
        <taxon>Ustilaginomycotina</taxon>
        <taxon>Ustilaginomycetes</taxon>
        <taxon>Violaceomycetales</taxon>
        <taxon>Violaceomycetaceae</taxon>
        <taxon>Violaceomyces</taxon>
    </lineage>
</organism>
<gene>
    <name evidence="1" type="ORF">IE53DRAFT_328772</name>
</gene>